<gene>
    <name evidence="4" type="ORF">GPM918_LOCUS8449</name>
    <name evidence="5" type="ORF">SRO942_LOCUS8449</name>
</gene>
<evidence type="ECO:0000313" key="5">
    <source>
        <dbReference type="EMBL" id="CAF3680425.1"/>
    </source>
</evidence>
<feature type="compositionally biased region" description="Low complexity" evidence="2">
    <location>
        <begin position="222"/>
        <end position="236"/>
    </location>
</feature>
<proteinExistence type="inferred from homology"/>
<feature type="compositionally biased region" description="Basic and acidic residues" evidence="2">
    <location>
        <begin position="311"/>
        <end position="324"/>
    </location>
</feature>
<evidence type="ECO:0000259" key="3">
    <source>
        <dbReference type="Pfam" id="PF10159"/>
    </source>
</evidence>
<dbReference type="InterPro" id="IPR012875">
    <property type="entry name" value="SDHF4"/>
</dbReference>
<comment type="caution">
    <text evidence="4">The sequence shown here is derived from an EMBL/GenBank/DDBJ whole genome shotgun (WGS) entry which is preliminary data.</text>
</comment>
<evidence type="ECO:0000313" key="6">
    <source>
        <dbReference type="Proteomes" id="UP000663829"/>
    </source>
</evidence>
<accession>A0A813ZDD3</accession>
<feature type="compositionally biased region" description="Basic and acidic residues" evidence="2">
    <location>
        <begin position="150"/>
        <end position="160"/>
    </location>
</feature>
<dbReference type="EMBL" id="CAJNOQ010001472">
    <property type="protein sequence ID" value="CAF0897381.1"/>
    <property type="molecule type" value="Genomic_DNA"/>
</dbReference>
<feature type="region of interest" description="Disordered" evidence="2">
    <location>
        <begin position="88"/>
        <end position="160"/>
    </location>
</feature>
<dbReference type="PANTHER" id="PTHR14580">
    <property type="entry name" value="MULTIPLE MYELOMA TUMOR-ASSOCIATED PROTEIN 2 FAMILY MEMBER"/>
    <property type="match status" value="1"/>
</dbReference>
<reference evidence="4" key="1">
    <citation type="submission" date="2021-02" db="EMBL/GenBank/DDBJ databases">
        <authorList>
            <person name="Nowell W R."/>
        </authorList>
    </citation>
    <scope>NUCLEOTIDE SEQUENCE</scope>
</reference>
<sequence>MTLFHPTRAGTRGGKDQFNWDSVKADKDRECYLGHSLMAPVGRWQEGKDLTWYAKDRETENMKSAEFRAAKQKEEEALMAALGIKILPKDSTVTDRNPPNQPIMKERSSTSTRKQNDQQHRQGKQRKMAKSDADTEDDVDISEEEVDDSPSDKNEMMTEKEVDELLISLIKKHGMKTIYKSLKSKKKKKHLKRKRSSSTESSDSEHEKSQRKHEHHRKSDNKQSVSSKSHSSLSLLQIHSTKLFPVNIYLSTKKEDGAKPTTTTTNLKDKTPRGKLDDHPDQEKQPLERYPDNKNPYTGEIGGPSGPEPTRYGDWERKGKCVDF</sequence>
<feature type="compositionally biased region" description="Basic and acidic residues" evidence="2">
    <location>
        <begin position="104"/>
        <end position="120"/>
    </location>
</feature>
<evidence type="ECO:0000256" key="2">
    <source>
        <dbReference type="SAM" id="MobiDB-lite"/>
    </source>
</evidence>
<feature type="compositionally biased region" description="Basic residues" evidence="2">
    <location>
        <begin position="182"/>
        <end position="196"/>
    </location>
</feature>
<keyword evidence="6" id="KW-1185">Reference proteome</keyword>
<feature type="compositionally biased region" description="Acidic residues" evidence="2">
    <location>
        <begin position="134"/>
        <end position="149"/>
    </location>
</feature>
<dbReference type="InterPro" id="IPR039207">
    <property type="entry name" value="MMTAG2-like"/>
</dbReference>
<feature type="region of interest" description="Disordered" evidence="2">
    <location>
        <begin position="180"/>
        <end position="237"/>
    </location>
</feature>
<feature type="domain" description="Multiple myeloma tumor-associated protein 2-like N-terminal" evidence="3">
    <location>
        <begin position="10"/>
        <end position="83"/>
    </location>
</feature>
<dbReference type="AlphaFoldDB" id="A0A813ZDD3"/>
<dbReference type="Proteomes" id="UP000663829">
    <property type="component" value="Unassembled WGS sequence"/>
</dbReference>
<feature type="compositionally biased region" description="Basic residues" evidence="2">
    <location>
        <begin position="209"/>
        <end position="219"/>
    </location>
</feature>
<dbReference type="EMBL" id="CAJOBC010001472">
    <property type="protein sequence ID" value="CAF3680425.1"/>
    <property type="molecule type" value="Genomic_DNA"/>
</dbReference>
<protein>
    <recommendedName>
        <fullName evidence="3">Multiple myeloma tumor-associated protein 2-like N-terminal domain-containing protein</fullName>
    </recommendedName>
</protein>
<name>A0A813ZDD3_9BILA</name>
<dbReference type="Proteomes" id="UP000681722">
    <property type="component" value="Unassembled WGS sequence"/>
</dbReference>
<dbReference type="Pfam" id="PF10159">
    <property type="entry name" value="MMtag"/>
    <property type="match status" value="1"/>
</dbReference>
<feature type="compositionally biased region" description="Basic and acidic residues" evidence="2">
    <location>
        <begin position="267"/>
        <end position="292"/>
    </location>
</feature>
<dbReference type="Pfam" id="PF07896">
    <property type="entry name" value="DUF1674"/>
    <property type="match status" value="1"/>
</dbReference>
<evidence type="ECO:0000313" key="4">
    <source>
        <dbReference type="EMBL" id="CAF0897381.1"/>
    </source>
</evidence>
<dbReference type="PANTHER" id="PTHR14580:SF0">
    <property type="entry name" value="MULTIPLE MYELOMA TUMOR-ASSOCIATED PROTEIN 2"/>
    <property type="match status" value="1"/>
</dbReference>
<dbReference type="InterPro" id="IPR019315">
    <property type="entry name" value="MMTA2_N"/>
</dbReference>
<comment type="similarity">
    <text evidence="1">Belongs to the SDHAF4 family.</text>
</comment>
<dbReference type="OrthoDB" id="5390672at2759"/>
<evidence type="ECO:0000256" key="1">
    <source>
        <dbReference type="ARBA" id="ARBA00005701"/>
    </source>
</evidence>
<feature type="region of interest" description="Disordered" evidence="2">
    <location>
        <begin position="251"/>
        <end position="324"/>
    </location>
</feature>
<organism evidence="4 6">
    <name type="scientific">Didymodactylos carnosus</name>
    <dbReference type="NCBI Taxonomy" id="1234261"/>
    <lineage>
        <taxon>Eukaryota</taxon>
        <taxon>Metazoa</taxon>
        <taxon>Spiralia</taxon>
        <taxon>Gnathifera</taxon>
        <taxon>Rotifera</taxon>
        <taxon>Eurotatoria</taxon>
        <taxon>Bdelloidea</taxon>
        <taxon>Philodinida</taxon>
        <taxon>Philodinidae</taxon>
        <taxon>Didymodactylos</taxon>
    </lineage>
</organism>